<name>A0AA86S7X0_9FABA</name>
<proteinExistence type="predicted"/>
<dbReference type="AlphaFoldDB" id="A0AA86S7X0"/>
<sequence>MCEFLSQFKNIVNELAGVGIRYHLVTMLMQFWKAYHMIMLGNYTSVVSAIEVGLKLLAEVETLLLVHESRANRGANTYVTDKEGNTPVKLASESGCVDNEIISLLTKHRGPTSVHTSTKGSGASGLALLAHVA</sequence>
<dbReference type="Proteomes" id="UP001189624">
    <property type="component" value="Chromosome 3"/>
</dbReference>
<evidence type="ECO:0000313" key="2">
    <source>
        <dbReference type="Proteomes" id="UP001189624"/>
    </source>
</evidence>
<dbReference type="EMBL" id="OY731400">
    <property type="protein sequence ID" value="CAJ1937583.1"/>
    <property type="molecule type" value="Genomic_DNA"/>
</dbReference>
<evidence type="ECO:0000313" key="1">
    <source>
        <dbReference type="EMBL" id="CAJ1937583.1"/>
    </source>
</evidence>
<accession>A0AA86S7X0</accession>
<reference evidence="1" key="1">
    <citation type="submission" date="2023-10" db="EMBL/GenBank/DDBJ databases">
        <authorList>
            <person name="Domelevo Entfellner J.-B."/>
        </authorList>
    </citation>
    <scope>NUCLEOTIDE SEQUENCE</scope>
</reference>
<gene>
    <name evidence="1" type="ORF">AYBTSS11_LOCUS8109</name>
</gene>
<keyword evidence="2" id="KW-1185">Reference proteome</keyword>
<organism evidence="1 2">
    <name type="scientific">Sphenostylis stenocarpa</name>
    <dbReference type="NCBI Taxonomy" id="92480"/>
    <lineage>
        <taxon>Eukaryota</taxon>
        <taxon>Viridiplantae</taxon>
        <taxon>Streptophyta</taxon>
        <taxon>Embryophyta</taxon>
        <taxon>Tracheophyta</taxon>
        <taxon>Spermatophyta</taxon>
        <taxon>Magnoliopsida</taxon>
        <taxon>eudicotyledons</taxon>
        <taxon>Gunneridae</taxon>
        <taxon>Pentapetalae</taxon>
        <taxon>rosids</taxon>
        <taxon>fabids</taxon>
        <taxon>Fabales</taxon>
        <taxon>Fabaceae</taxon>
        <taxon>Papilionoideae</taxon>
        <taxon>50 kb inversion clade</taxon>
        <taxon>NPAAA clade</taxon>
        <taxon>indigoferoid/millettioid clade</taxon>
        <taxon>Phaseoleae</taxon>
        <taxon>Sphenostylis</taxon>
    </lineage>
</organism>
<protein>
    <submittedName>
        <fullName evidence="1">Uncharacterized protein</fullName>
    </submittedName>
</protein>
<dbReference type="Gramene" id="rna-AYBTSS11_LOCUS8109">
    <property type="protein sequence ID" value="CAJ1937583.1"/>
    <property type="gene ID" value="gene-AYBTSS11_LOCUS8109"/>
</dbReference>